<evidence type="ECO:0000313" key="1">
    <source>
        <dbReference type="EMBL" id="MBC5769426.1"/>
    </source>
</evidence>
<comment type="caution">
    <text evidence="1">The sequence shown here is derived from an EMBL/GenBank/DDBJ whole genome shotgun (WGS) entry which is preliminary data.</text>
</comment>
<reference evidence="1" key="1">
    <citation type="submission" date="2020-08" db="EMBL/GenBank/DDBJ databases">
        <title>Genome public.</title>
        <authorList>
            <person name="Liu C."/>
            <person name="Sun Q."/>
        </authorList>
    </citation>
    <scope>NUCLEOTIDE SEQUENCE</scope>
    <source>
        <strain evidence="1">BX15</strain>
    </source>
</reference>
<dbReference type="EMBL" id="JACOQI010000002">
    <property type="protein sequence ID" value="MBC5769426.1"/>
    <property type="molecule type" value="Genomic_DNA"/>
</dbReference>
<dbReference type="AlphaFoldDB" id="A0A923MG28"/>
<sequence>MKKTYNMSETMTRAWAIRKAAAADMGCKVSEVLMGECLKIAWAEAEGANAETNAAAIAGEWANMADADKVRMMTACIRKAAKNEIGYSTEDHYLQFSEVPAFGCFRAHDFDEFVSETCIRVLDKLSDLDKLAATNERRAAQGKRPMRLVSVVYNAARASIAAVYYADSKHGAAYDWQIEDGEGNAASFLETCCGDATVNTETSAIIRADLDSFRAGLDEIGRQILEMVAAHKTEREIGKAVGISNVAVHKRIVKMRAALESLRVA</sequence>
<dbReference type="Proteomes" id="UP000620327">
    <property type="component" value="Unassembled WGS sequence"/>
</dbReference>
<dbReference type="Gene3D" id="1.10.10.10">
    <property type="entry name" value="Winged helix-like DNA-binding domain superfamily/Winged helix DNA-binding domain"/>
    <property type="match status" value="1"/>
</dbReference>
<protein>
    <submittedName>
        <fullName evidence="1">Uncharacterized protein</fullName>
    </submittedName>
</protein>
<proteinExistence type="predicted"/>
<name>A0A923MG28_9FIRM</name>
<evidence type="ECO:0000313" key="2">
    <source>
        <dbReference type="Proteomes" id="UP000620327"/>
    </source>
</evidence>
<keyword evidence="2" id="KW-1185">Reference proteome</keyword>
<organism evidence="1 2">
    <name type="scientific">Dysosmobacter segnis</name>
    <dbReference type="NCBI Taxonomy" id="2763042"/>
    <lineage>
        <taxon>Bacteria</taxon>
        <taxon>Bacillati</taxon>
        <taxon>Bacillota</taxon>
        <taxon>Clostridia</taxon>
        <taxon>Eubacteriales</taxon>
        <taxon>Oscillospiraceae</taxon>
        <taxon>Dysosmobacter</taxon>
    </lineage>
</organism>
<dbReference type="InterPro" id="IPR036388">
    <property type="entry name" value="WH-like_DNA-bd_sf"/>
</dbReference>
<gene>
    <name evidence="1" type="ORF">H8Z83_03690</name>
</gene>
<accession>A0A923MG28</accession>
<dbReference type="InterPro" id="IPR010878">
    <property type="entry name" value="Gp111"/>
</dbReference>
<dbReference type="RefSeq" id="WP_187013780.1">
    <property type="nucleotide sequence ID" value="NZ_JACOQI010000002.1"/>
</dbReference>
<dbReference type="Pfam" id="PF07410">
    <property type="entry name" value="Phage_Gp111"/>
    <property type="match status" value="1"/>
</dbReference>